<keyword evidence="11" id="KW-0175">Coiled coil</keyword>
<dbReference type="InterPro" id="IPR003769">
    <property type="entry name" value="ClpS_core"/>
</dbReference>
<dbReference type="InterPro" id="IPR003126">
    <property type="entry name" value="Znf_UBR"/>
</dbReference>
<dbReference type="SMART" id="SM00396">
    <property type="entry name" value="ZnF_UBR1"/>
    <property type="match status" value="1"/>
</dbReference>
<dbReference type="GO" id="GO:0061630">
    <property type="term" value="F:ubiquitin protein ligase activity"/>
    <property type="evidence" value="ECO:0007669"/>
    <property type="project" value="UniProtKB-UniRule"/>
</dbReference>
<dbReference type="STRING" id="796925.A0A137PCV9"/>
<dbReference type="Pfam" id="PF02207">
    <property type="entry name" value="zf-UBR"/>
    <property type="match status" value="1"/>
</dbReference>
<evidence type="ECO:0000256" key="11">
    <source>
        <dbReference type="SAM" id="Coils"/>
    </source>
</evidence>
<evidence type="ECO:0000313" key="15">
    <source>
        <dbReference type="Proteomes" id="UP000070444"/>
    </source>
</evidence>
<dbReference type="OrthoDB" id="26387at2759"/>
<feature type="zinc finger region" description="UBR-type" evidence="9">
    <location>
        <begin position="19"/>
        <end position="92"/>
    </location>
</feature>
<dbReference type="Proteomes" id="UP000070444">
    <property type="component" value="Unassembled WGS sequence"/>
</dbReference>
<dbReference type="Pfam" id="PF22960">
    <property type="entry name" value="WHD_UBR1"/>
    <property type="match status" value="1"/>
</dbReference>
<dbReference type="CDD" id="cd19673">
    <property type="entry name" value="UBR-box_UBR3"/>
    <property type="match status" value="1"/>
</dbReference>
<dbReference type="EC" id="2.3.2.27" evidence="10"/>
<evidence type="ECO:0000256" key="6">
    <source>
        <dbReference type="ARBA" id="ARBA00022786"/>
    </source>
</evidence>
<feature type="region of interest" description="Disordered" evidence="12">
    <location>
        <begin position="1360"/>
        <end position="1386"/>
    </location>
</feature>
<dbReference type="InterPro" id="IPR014719">
    <property type="entry name" value="Ribosomal_bL12_C/ClpS-like"/>
</dbReference>
<gene>
    <name evidence="14" type="ORF">CONCODRAFT_77609</name>
</gene>
<dbReference type="PANTHER" id="PTHR21497:SF24">
    <property type="entry name" value="E3 UBIQUITIN-PROTEIN LIGASE UBR1"/>
    <property type="match status" value="1"/>
</dbReference>
<keyword evidence="5 10" id="KW-0863">Zinc-finger</keyword>
<evidence type="ECO:0000256" key="9">
    <source>
        <dbReference type="PROSITE-ProRule" id="PRU00508"/>
    </source>
</evidence>
<evidence type="ECO:0000256" key="10">
    <source>
        <dbReference type="RuleBase" id="RU366018"/>
    </source>
</evidence>
<evidence type="ECO:0000313" key="14">
    <source>
        <dbReference type="EMBL" id="KXN72802.1"/>
    </source>
</evidence>
<evidence type="ECO:0000256" key="8">
    <source>
        <dbReference type="ARBA" id="ARBA00046341"/>
    </source>
</evidence>
<keyword evidence="15" id="KW-1185">Reference proteome</keyword>
<comment type="pathway">
    <text evidence="2 10">Protein modification; protein ubiquitination.</text>
</comment>
<keyword evidence="4 10" id="KW-0479">Metal-binding</keyword>
<keyword evidence="6 10" id="KW-0833">Ubl conjugation pathway</keyword>
<evidence type="ECO:0000259" key="13">
    <source>
        <dbReference type="PROSITE" id="PS51157"/>
    </source>
</evidence>
<evidence type="ECO:0000256" key="12">
    <source>
        <dbReference type="SAM" id="MobiDB-lite"/>
    </source>
</evidence>
<dbReference type="GO" id="GO:0016567">
    <property type="term" value="P:protein ubiquitination"/>
    <property type="evidence" value="ECO:0007669"/>
    <property type="project" value="UniProtKB-UniRule"/>
</dbReference>
<keyword evidence="3 10" id="KW-0808">Transferase</keyword>
<dbReference type="Pfam" id="PF02617">
    <property type="entry name" value="ClpS"/>
    <property type="match status" value="1"/>
</dbReference>
<dbReference type="InterPro" id="IPR039164">
    <property type="entry name" value="UBR1-like"/>
</dbReference>
<dbReference type="Pfam" id="PF18995">
    <property type="entry name" value="PRT6_C"/>
    <property type="match status" value="1"/>
</dbReference>
<reference evidence="14 15" key="1">
    <citation type="journal article" date="2015" name="Genome Biol. Evol.">
        <title>Phylogenomic analyses indicate that early fungi evolved digesting cell walls of algal ancestors of land plants.</title>
        <authorList>
            <person name="Chang Y."/>
            <person name="Wang S."/>
            <person name="Sekimoto S."/>
            <person name="Aerts A.L."/>
            <person name="Choi C."/>
            <person name="Clum A."/>
            <person name="LaButti K.M."/>
            <person name="Lindquist E.A."/>
            <person name="Yee Ngan C."/>
            <person name="Ohm R.A."/>
            <person name="Salamov A.A."/>
            <person name="Grigoriev I.V."/>
            <person name="Spatafora J.W."/>
            <person name="Berbee M.L."/>
        </authorList>
    </citation>
    <scope>NUCLEOTIDE SEQUENCE [LARGE SCALE GENOMIC DNA]</scope>
    <source>
        <strain evidence="14 15">NRRL 28638</strain>
    </source>
</reference>
<keyword evidence="7 10" id="KW-0862">Zinc</keyword>
<dbReference type="Gene3D" id="2.10.110.30">
    <property type="match status" value="1"/>
</dbReference>
<accession>A0A137PCV9</accession>
<dbReference type="SUPFAM" id="SSF54736">
    <property type="entry name" value="ClpS-like"/>
    <property type="match status" value="1"/>
</dbReference>
<dbReference type="GO" id="GO:0071596">
    <property type="term" value="P:ubiquitin-dependent protein catabolic process via the N-end rule pathway"/>
    <property type="evidence" value="ECO:0007669"/>
    <property type="project" value="UniProtKB-UniRule"/>
</dbReference>
<evidence type="ECO:0000256" key="3">
    <source>
        <dbReference type="ARBA" id="ARBA00022679"/>
    </source>
</evidence>
<dbReference type="Gene3D" id="3.30.1390.10">
    <property type="match status" value="1"/>
</dbReference>
<comment type="catalytic activity">
    <reaction evidence="1 10">
        <text>S-ubiquitinyl-[E2 ubiquitin-conjugating enzyme]-L-cysteine + [acceptor protein]-L-lysine = [E2 ubiquitin-conjugating enzyme]-L-cysteine + N(6)-ubiquitinyl-[acceptor protein]-L-lysine.</text>
        <dbReference type="EC" id="2.3.2.27"/>
    </reaction>
</comment>
<feature type="domain" description="UBR-type" evidence="13">
    <location>
        <begin position="19"/>
        <end position="92"/>
    </location>
</feature>
<proteinExistence type="inferred from homology"/>
<dbReference type="EMBL" id="KQ964446">
    <property type="protein sequence ID" value="KXN72802.1"/>
    <property type="molecule type" value="Genomic_DNA"/>
</dbReference>
<dbReference type="GO" id="GO:0000151">
    <property type="term" value="C:ubiquitin ligase complex"/>
    <property type="evidence" value="ECO:0007669"/>
    <property type="project" value="TreeGrafter"/>
</dbReference>
<dbReference type="InterPro" id="IPR055194">
    <property type="entry name" value="UBR1-like_WH"/>
</dbReference>
<evidence type="ECO:0000256" key="5">
    <source>
        <dbReference type="ARBA" id="ARBA00022771"/>
    </source>
</evidence>
<name>A0A137PCV9_CONC2</name>
<comment type="function">
    <text evidence="10">Ubiquitin ligase protein which is a component of the N-end rule pathway. Recognizes and binds to proteins bearing specific N-terminal residues that are destabilizing according to the N-end rule, leading to their ubiquitination and subsequent degradation.</text>
</comment>
<evidence type="ECO:0000256" key="4">
    <source>
        <dbReference type="ARBA" id="ARBA00022723"/>
    </source>
</evidence>
<evidence type="ECO:0000256" key="1">
    <source>
        <dbReference type="ARBA" id="ARBA00000900"/>
    </source>
</evidence>
<organism evidence="14 15">
    <name type="scientific">Conidiobolus coronatus (strain ATCC 28846 / CBS 209.66 / NRRL 28638)</name>
    <name type="common">Delacroixia coronata</name>
    <dbReference type="NCBI Taxonomy" id="796925"/>
    <lineage>
        <taxon>Eukaryota</taxon>
        <taxon>Fungi</taxon>
        <taxon>Fungi incertae sedis</taxon>
        <taxon>Zoopagomycota</taxon>
        <taxon>Entomophthoromycotina</taxon>
        <taxon>Entomophthoromycetes</taxon>
        <taxon>Entomophthorales</taxon>
        <taxon>Ancylistaceae</taxon>
        <taxon>Conidiobolus</taxon>
    </lineage>
</organism>
<dbReference type="UniPathway" id="UPA00143"/>
<dbReference type="OMA" id="EQLPKRM"/>
<dbReference type="GO" id="GO:0005737">
    <property type="term" value="C:cytoplasm"/>
    <property type="evidence" value="ECO:0007669"/>
    <property type="project" value="TreeGrafter"/>
</dbReference>
<dbReference type="InterPro" id="IPR044046">
    <property type="entry name" value="E3_ligase_UBR-like_C"/>
</dbReference>
<feature type="compositionally biased region" description="Polar residues" evidence="12">
    <location>
        <begin position="1365"/>
        <end position="1386"/>
    </location>
</feature>
<comment type="similarity">
    <text evidence="8 10">Belongs to the E3 ubiquitin-protein ligase UBR1-like family.</text>
</comment>
<feature type="coiled-coil region" evidence="11">
    <location>
        <begin position="1115"/>
        <end position="1142"/>
    </location>
</feature>
<evidence type="ECO:0000256" key="2">
    <source>
        <dbReference type="ARBA" id="ARBA00004906"/>
    </source>
</evidence>
<evidence type="ECO:0000256" key="7">
    <source>
        <dbReference type="ARBA" id="ARBA00022833"/>
    </source>
</evidence>
<dbReference type="PROSITE" id="PS51157">
    <property type="entry name" value="ZF_UBR"/>
    <property type="match status" value="1"/>
</dbReference>
<dbReference type="GO" id="GO:0008270">
    <property type="term" value="F:zinc ion binding"/>
    <property type="evidence" value="ECO:0007669"/>
    <property type="project" value="UniProtKB-UniRule"/>
</dbReference>
<protein>
    <recommendedName>
        <fullName evidence="10">E3 ubiquitin-protein ligase</fullName>
        <ecNumber evidence="10">2.3.2.27</ecNumber>
    </recommendedName>
</protein>
<sequence>MVLIVVKFSALVTGFIVASKFNYFRIYFSHLPYLFRDCTVDETCVLCSTCFRATNHEGHEVTFSISTNLGGCCDCGDPEAWKTELNCKYHNPNIEPSSPSEKDPAIVKLDQVAEIIIEILLDFALHVFDLCPYEVSNLTSTEEAKENYDYFTNSFGINSFPKSDKYSLLLWDDQGHNFDEVIDICQRALGCSESEARRLTYEVDGLGRSITLTSTNLDHLSSVAKQFINIKLDVTIMNVNQLFYENLAGFIITYLKDLVSNTELACLYEGAIQKKLRYVIGSSMLMPWKWFFPYAADDDIKPDWLRRTSPLYPNVNYPAFPPEMVQFPNMGNSSQLSGYFREFSSSHNELFVDTFGPLSMQLELAPKFADFNIQPNTGPWVGSASHPFEGCLDTEEIEIEKIRLDHLFEQDVLLWKSVKLDLKNLYIGTLLAEGHAFRQEFGVHFSAMYSDLYAIDRKPERSPDLHLSKFSTQILTVPSLALELADKYGIYHTIFSEIENQLNHNISNPEEYYGFSTEAPTVVRTDNAGIKRKIITNFLSDIEHLLLSDNMKSFIPNDHTVLARFISILSKFQGIGAEKRHIRAHVEFEDTSLEEIGDIIYYLSKMISDFATNYSEAPEALIKAIYRVLFALDLWTLNGADTLATNLQNPFNQQLTFPSFHSTLLSTAQGTIGEPIQVPDVLVSSDTPISLFHPLNELLSALLRHSSILTKDFLQSQGFNNLTHLILGCSDINDDIWWPSARRFLSVVNTSVSSLAKSAQIKVNLWVRNGFRVQYEQYFYRHTPFVDCIFRKDLFILQALLSFLPPSYGVCCMLDRFELTKFLDPQFSHRTYDLSQMVKIMLDMLSMLIHCVEDLSLVNDEPFIDQLDREIIHLTIAPTAFSEISKKIGHSYSKSSKFSTRLQELCNFTPPTSINASGTFQVKAEYLPFVSPYFFKNNFNHVDQAEKAKAERLQDLDPLYFVPKLKPIQNHNFSKLRDFLHNPNLSCILFWCLWHAIHQPEARNLVDPVIYIFLLACVEEDSKFKLDKSDENSIDTSMGLWFSSVYTPYIKAVSNILPASPVEDGYTTLDLLIHLVENQEFKSSQVKIDYLLDIFRKFGGDEARERLKPFYEGRAQSESEEAKRALEQKRKAEAAARRAKIMGQFSQAQKDFLDNQKSTFELDEDEDYEDEEFSDDAEPWEKPYIVGNCLACQEPGSKDQPYGILAFNQPSKLISTVPLDKVNVDQTISSGAENIKYRDIFNANTTAPSNQFTPSSEYSRFGCHISSCGHIMHIKCLSELTSQPQYVINNTSNMIVPGGSSYKEFLCPLCKKISNTILPVWMNPSFKMKNITKSEDSAENCENWLDHLFNMLDNFEGSVDDDLPSSLNNQESVSPGSSTNNSEDPDSIYTTLNTLNLGHFATLTSLPNRNTQERTGITGFVQNFLSQVIPSSRYSTTEKHIRDYLSHPQGFLSENLPQVPPGVIDGLVMLLESSKTSHWQSTNFKPNLKRYQNYGPSSNPLDCLSHSVAYSISSAESLDRADKNSYDAPDQFLNRIPHTTLECHRVLWNNLITIGSLAGTSYQNDSLRYSIQSLQLLLGIDKNYEDWILLQNPFLILTDMSILAVPMLKIQPLHLIRLLVLLEATRFIVGVHLGFVQDSDILPLAQYSPISSSQSSPQWFTDFCKLISQTGLDYDPLQSSLILKNHGISNLLSLSKIFIVNFLRKAILLMRAMQFHISTEVIPDTEDELDFLLLRLKLPVFEELISETLADDRLKSMILSWCIPKEDIESPRHLNIVSEYPFTYKLHNLAYKLDDLFDLSNDYICPTCNGVPGNPAICLLCGKILCYKNFCCQKDRLEESQIHMKECGGAIGILFCLMSNRVLVQYNTQENYFDTPYIDSHGESDHGLKYGRPQFLNEARFKAIEKIVFNYQIPQTVFRRFV</sequence>
<dbReference type="FunFam" id="2.10.110.30:FF:000002">
    <property type="entry name" value="Putative e3 ubiquitin-protein ligase ubr3"/>
    <property type="match status" value="1"/>
</dbReference>
<dbReference type="PANTHER" id="PTHR21497">
    <property type="entry name" value="UBIQUITIN LIGASE E3 ALPHA-RELATED"/>
    <property type="match status" value="1"/>
</dbReference>